<protein>
    <submittedName>
        <fullName evidence="1">Uncharacterized protein</fullName>
    </submittedName>
</protein>
<comment type="caution">
    <text evidence="1">The sequence shown here is derived from an EMBL/GenBank/DDBJ whole genome shotgun (WGS) entry which is preliminary data.</text>
</comment>
<dbReference type="Proteomes" id="UP000319716">
    <property type="component" value="Unassembled WGS sequence"/>
</dbReference>
<name>A0A4Y1Z6I3_9BACL</name>
<sequence length="44" mass="5062">MGESIRKAQKKRSLGMTLFMNCFCSCGKAKIFGLYRCRSRQTPQ</sequence>
<organism evidence="1 2">
    <name type="scientific">Sporolactobacillus inulinus</name>
    <dbReference type="NCBI Taxonomy" id="2078"/>
    <lineage>
        <taxon>Bacteria</taxon>
        <taxon>Bacillati</taxon>
        <taxon>Bacillota</taxon>
        <taxon>Bacilli</taxon>
        <taxon>Bacillales</taxon>
        <taxon>Sporolactobacillaceae</taxon>
        <taxon>Sporolactobacillus</taxon>
    </lineage>
</organism>
<accession>A0A4Y1Z6I3</accession>
<gene>
    <name evidence="1" type="ORF">NBRC111894_206</name>
</gene>
<reference evidence="1 2" key="1">
    <citation type="submission" date="2017-11" db="EMBL/GenBank/DDBJ databases">
        <title>Draft Genome Sequence of Sporolactobacillus inulinus NBRC 111894 Isolated from Koso, a Japanese Sugar-Vegetable Fermented Beverage.</title>
        <authorList>
            <person name="Chiou T.Y."/>
            <person name="Oshima K."/>
            <person name="Suda W."/>
            <person name="Hattori M."/>
            <person name="Takahashi T."/>
        </authorList>
    </citation>
    <scope>NUCLEOTIDE SEQUENCE [LARGE SCALE GENOMIC DNA]</scope>
    <source>
        <strain evidence="1 2">NBRC111894</strain>
    </source>
</reference>
<dbReference type="AlphaFoldDB" id="A0A4Y1Z6I3"/>
<dbReference type="EMBL" id="BEXB01000001">
    <property type="protein sequence ID" value="GAY74652.1"/>
    <property type="molecule type" value="Genomic_DNA"/>
</dbReference>
<proteinExistence type="predicted"/>
<evidence type="ECO:0000313" key="2">
    <source>
        <dbReference type="Proteomes" id="UP000319716"/>
    </source>
</evidence>
<evidence type="ECO:0000313" key="1">
    <source>
        <dbReference type="EMBL" id="GAY74652.1"/>
    </source>
</evidence>